<dbReference type="RefSeq" id="WP_168659064.1">
    <property type="nucleotide sequence ID" value="NZ_CP051180.1"/>
</dbReference>
<proteinExistence type="predicted"/>
<dbReference type="GO" id="GO:0016020">
    <property type="term" value="C:membrane"/>
    <property type="evidence" value="ECO:0007669"/>
    <property type="project" value="UniProtKB-SubCell"/>
</dbReference>
<name>A0A6H1UBQ7_9GAMM</name>
<evidence type="ECO:0000256" key="1">
    <source>
        <dbReference type="ARBA" id="ARBA00004167"/>
    </source>
</evidence>
<evidence type="ECO:0000256" key="3">
    <source>
        <dbReference type="ARBA" id="ARBA00022989"/>
    </source>
</evidence>
<organism evidence="6 7">
    <name type="scientific">Ferrimonas lipolytica</name>
    <dbReference type="NCBI Taxonomy" id="2724191"/>
    <lineage>
        <taxon>Bacteria</taxon>
        <taxon>Pseudomonadati</taxon>
        <taxon>Pseudomonadota</taxon>
        <taxon>Gammaproteobacteria</taxon>
        <taxon>Alteromonadales</taxon>
        <taxon>Ferrimonadaceae</taxon>
        <taxon>Ferrimonas</taxon>
    </lineage>
</organism>
<keyword evidence="7" id="KW-1185">Reference proteome</keyword>
<dbReference type="PANTHER" id="PTHR30168:SF0">
    <property type="entry name" value="INNER MEMBRANE PROTEIN"/>
    <property type="match status" value="1"/>
</dbReference>
<dbReference type="InterPro" id="IPR007343">
    <property type="entry name" value="Uncharacterised_pept_Zn_put"/>
</dbReference>
<evidence type="ECO:0000313" key="7">
    <source>
        <dbReference type="Proteomes" id="UP000501602"/>
    </source>
</evidence>
<evidence type="ECO:0000313" key="6">
    <source>
        <dbReference type="EMBL" id="QIZ75803.1"/>
    </source>
</evidence>
<feature type="transmembrane region" description="Helical" evidence="5">
    <location>
        <begin position="21"/>
        <end position="38"/>
    </location>
</feature>
<dbReference type="Proteomes" id="UP000501602">
    <property type="component" value="Chromosome"/>
</dbReference>
<dbReference type="Pfam" id="PF04228">
    <property type="entry name" value="Zn_peptidase"/>
    <property type="match status" value="1"/>
</dbReference>
<keyword evidence="4 5" id="KW-0472">Membrane</keyword>
<dbReference type="KEGG" id="fes:HER31_02150"/>
<sequence>MRWRNLRRSSNIDDRRGRSSAAAGLPIAAIMRFLPLLMRTKLGKVALVIGALYLGYQQFSGQGLGLQQATESSSQTGAAVEDDNSAFVAAILATTESMWSQLMPGYKEPTLVLYSDVTNTGCGVGQAQSGPFYCPADQQIYIDLSFMDELKNLGAPGDFAFAYVVAHEVAHHVQNLEGSSTKVHQLQQQVSKIEANKLSVALELQADCYSGVWGHHVSEQLGILDDGDIEEGLQAASAIGDDRLQKMSGRAVQPEAFTHGSSAQRVKWFKQGFNSGNPNSCNTFEKR</sequence>
<gene>
    <name evidence="6" type="ORF">HER31_02150</name>
</gene>
<evidence type="ECO:0000256" key="5">
    <source>
        <dbReference type="SAM" id="Phobius"/>
    </source>
</evidence>
<reference evidence="6 7" key="1">
    <citation type="submission" date="2020-04" db="EMBL/GenBank/DDBJ databases">
        <title>Ferrimonas sp. S7 isolated from sea water.</title>
        <authorList>
            <person name="Bae S.S."/>
            <person name="Baek K."/>
        </authorList>
    </citation>
    <scope>NUCLEOTIDE SEQUENCE [LARGE SCALE GENOMIC DNA]</scope>
    <source>
        <strain evidence="6 7">S7</strain>
    </source>
</reference>
<keyword evidence="3 5" id="KW-1133">Transmembrane helix</keyword>
<dbReference type="PANTHER" id="PTHR30168">
    <property type="entry name" value="PUTATIVE MEMBRANE PROTEIN YPFJ"/>
    <property type="match status" value="1"/>
</dbReference>
<accession>A0A6H1UBQ7</accession>
<dbReference type="AlphaFoldDB" id="A0A6H1UBQ7"/>
<keyword evidence="2 5" id="KW-0812">Transmembrane</keyword>
<protein>
    <submittedName>
        <fullName evidence="6">Zinc metallopeptidase</fullName>
    </submittedName>
</protein>
<evidence type="ECO:0000256" key="2">
    <source>
        <dbReference type="ARBA" id="ARBA00022692"/>
    </source>
</evidence>
<evidence type="ECO:0000256" key="4">
    <source>
        <dbReference type="ARBA" id="ARBA00023136"/>
    </source>
</evidence>
<dbReference type="EMBL" id="CP051180">
    <property type="protein sequence ID" value="QIZ75803.1"/>
    <property type="molecule type" value="Genomic_DNA"/>
</dbReference>
<comment type="subcellular location">
    <subcellularLocation>
        <location evidence="1">Membrane</location>
        <topology evidence="1">Single-pass membrane protein</topology>
    </subcellularLocation>
</comment>